<protein>
    <submittedName>
        <fullName evidence="3">DUF218 domain-containing protein</fullName>
    </submittedName>
</protein>
<dbReference type="CDD" id="cd06259">
    <property type="entry name" value="YdcF-like"/>
    <property type="match status" value="1"/>
</dbReference>
<dbReference type="Gene3D" id="3.40.50.620">
    <property type="entry name" value="HUPs"/>
    <property type="match status" value="1"/>
</dbReference>
<dbReference type="GO" id="GO:0000270">
    <property type="term" value="P:peptidoglycan metabolic process"/>
    <property type="evidence" value="ECO:0007669"/>
    <property type="project" value="TreeGrafter"/>
</dbReference>
<dbReference type="Pfam" id="PF02698">
    <property type="entry name" value="DUF218"/>
    <property type="match status" value="1"/>
</dbReference>
<evidence type="ECO:0000313" key="3">
    <source>
        <dbReference type="EMBL" id="NMP31483.1"/>
    </source>
</evidence>
<gene>
    <name evidence="3" type="ORF">HII17_07910</name>
</gene>
<dbReference type="Proteomes" id="UP000568664">
    <property type="component" value="Unassembled WGS sequence"/>
</dbReference>
<keyword evidence="1" id="KW-1133">Transmembrane helix</keyword>
<name>A0A7Y0LBH1_9GAMM</name>
<dbReference type="GO" id="GO:0005886">
    <property type="term" value="C:plasma membrane"/>
    <property type="evidence" value="ECO:0007669"/>
    <property type="project" value="TreeGrafter"/>
</dbReference>
<dbReference type="GO" id="GO:0043164">
    <property type="term" value="P:Gram-negative-bacterium-type cell wall biogenesis"/>
    <property type="evidence" value="ECO:0007669"/>
    <property type="project" value="TreeGrafter"/>
</dbReference>
<reference evidence="3 4" key="1">
    <citation type="submission" date="2020-04" db="EMBL/GenBank/DDBJ databases">
        <title>Thalassotalea sp. M1531, isolated from the surface of marine red alga.</title>
        <authorList>
            <person name="Pang L."/>
            <person name="Lu D.-C."/>
        </authorList>
    </citation>
    <scope>NUCLEOTIDE SEQUENCE [LARGE SCALE GENOMIC DNA]</scope>
    <source>
        <strain evidence="3 4">M1531</strain>
    </source>
</reference>
<dbReference type="RefSeq" id="WP_169074792.1">
    <property type="nucleotide sequence ID" value="NZ_JABBXH010000002.1"/>
</dbReference>
<dbReference type="InterPro" id="IPR003848">
    <property type="entry name" value="DUF218"/>
</dbReference>
<dbReference type="EMBL" id="JABBXH010000002">
    <property type="protein sequence ID" value="NMP31483.1"/>
    <property type="molecule type" value="Genomic_DNA"/>
</dbReference>
<comment type="caution">
    <text evidence="3">The sequence shown here is derived from an EMBL/GenBank/DDBJ whole genome shotgun (WGS) entry which is preliminary data.</text>
</comment>
<proteinExistence type="predicted"/>
<dbReference type="InterPro" id="IPR014729">
    <property type="entry name" value="Rossmann-like_a/b/a_fold"/>
</dbReference>
<evidence type="ECO:0000256" key="1">
    <source>
        <dbReference type="SAM" id="Phobius"/>
    </source>
</evidence>
<dbReference type="PANTHER" id="PTHR30336">
    <property type="entry name" value="INNER MEMBRANE PROTEIN, PROBABLE PERMEASE"/>
    <property type="match status" value="1"/>
</dbReference>
<feature type="transmembrane region" description="Helical" evidence="1">
    <location>
        <begin position="38"/>
        <end position="57"/>
    </location>
</feature>
<keyword evidence="4" id="KW-1185">Reference proteome</keyword>
<feature type="domain" description="DUF218" evidence="2">
    <location>
        <begin position="80"/>
        <end position="243"/>
    </location>
</feature>
<dbReference type="InterPro" id="IPR051599">
    <property type="entry name" value="Cell_Envelope_Assoc"/>
</dbReference>
<accession>A0A7Y0LBH1</accession>
<keyword evidence="1" id="KW-0472">Membrane</keyword>
<evidence type="ECO:0000259" key="2">
    <source>
        <dbReference type="Pfam" id="PF02698"/>
    </source>
</evidence>
<feature type="transmembrane region" description="Helical" evidence="1">
    <location>
        <begin position="12"/>
        <end position="32"/>
    </location>
</feature>
<organism evidence="3 4">
    <name type="scientific">Thalassotalea algicola</name>
    <dbReference type="NCBI Taxonomy" id="2716224"/>
    <lineage>
        <taxon>Bacteria</taxon>
        <taxon>Pseudomonadati</taxon>
        <taxon>Pseudomonadota</taxon>
        <taxon>Gammaproteobacteria</taxon>
        <taxon>Alteromonadales</taxon>
        <taxon>Colwelliaceae</taxon>
        <taxon>Thalassotalea</taxon>
    </lineage>
</organism>
<dbReference type="AlphaFoldDB" id="A0A7Y0LBH1"/>
<keyword evidence="1" id="KW-0812">Transmembrane</keyword>
<sequence length="251" mass="28282">MDFFLFKKIVSIVVMPITLSLIFMLFALITLHSKPKLAFKWLLSAFVILTFSSLAPISDRFMIPMEQQYESFTRSIKPVDYIVVLGCGHTTNDALPPTSQLQDCSLKRMIEGIRILSIHPEAMLITSGYSANDPIPNAEKVKQAAISLGVAPNKILVEPYPKDTGEEAQLIAPRVKGKHVVLVTDAYHLPRAMHYFALAGVNATPAPASFWVKNQLEEESWSYYLPSSKKLTQTSIAWYETMGRLWQWIAY</sequence>
<evidence type="ECO:0000313" key="4">
    <source>
        <dbReference type="Proteomes" id="UP000568664"/>
    </source>
</evidence>
<dbReference type="PANTHER" id="PTHR30336:SF4">
    <property type="entry name" value="ENVELOPE BIOGENESIS FACTOR ELYC"/>
    <property type="match status" value="1"/>
</dbReference>